<sequence>MGLCYSIGMDQMLRGEGREAVDPPPGPQARARSGSVPGSAHSTRRQLATRSGGSIRLEWEERRGEGECGHCLEPWGRNKIVSGVYKSEPHGRNTSRVRQRPPSDNARSGKGRLSDIANGTQSTCRRAAPASHGFEGRAQTSATHAAYSGLARWGSGTSSLSIISEQLISFVRLRSTPRKWSQSQRHQAVRELPSLEQKLTGHQLISPLQRTYMRPLLCWNPKELSPLKALWVTIGCVVVM</sequence>
<dbReference type="AlphaFoldDB" id="A0AA39XVR7"/>
<organism evidence="2 3">
    <name type="scientific">Cercophora newfieldiana</name>
    <dbReference type="NCBI Taxonomy" id="92897"/>
    <lineage>
        <taxon>Eukaryota</taxon>
        <taxon>Fungi</taxon>
        <taxon>Dikarya</taxon>
        <taxon>Ascomycota</taxon>
        <taxon>Pezizomycotina</taxon>
        <taxon>Sordariomycetes</taxon>
        <taxon>Sordariomycetidae</taxon>
        <taxon>Sordariales</taxon>
        <taxon>Lasiosphaeriaceae</taxon>
        <taxon>Cercophora</taxon>
    </lineage>
</organism>
<feature type="region of interest" description="Disordered" evidence="1">
    <location>
        <begin position="84"/>
        <end position="137"/>
    </location>
</feature>
<keyword evidence="3" id="KW-1185">Reference proteome</keyword>
<evidence type="ECO:0000313" key="2">
    <source>
        <dbReference type="EMBL" id="KAK0641146.1"/>
    </source>
</evidence>
<evidence type="ECO:0000313" key="3">
    <source>
        <dbReference type="Proteomes" id="UP001174936"/>
    </source>
</evidence>
<comment type="caution">
    <text evidence="2">The sequence shown here is derived from an EMBL/GenBank/DDBJ whole genome shotgun (WGS) entry which is preliminary data.</text>
</comment>
<proteinExistence type="predicted"/>
<name>A0AA39XVR7_9PEZI</name>
<gene>
    <name evidence="2" type="ORF">B0T16DRAFT_393479</name>
</gene>
<protein>
    <submittedName>
        <fullName evidence="2">Uncharacterized protein</fullName>
    </submittedName>
</protein>
<dbReference type="Proteomes" id="UP001174936">
    <property type="component" value="Unassembled WGS sequence"/>
</dbReference>
<dbReference type="EMBL" id="JAULSV010000006">
    <property type="protein sequence ID" value="KAK0641146.1"/>
    <property type="molecule type" value="Genomic_DNA"/>
</dbReference>
<accession>A0AA39XVR7</accession>
<feature type="region of interest" description="Disordered" evidence="1">
    <location>
        <begin position="16"/>
        <end position="52"/>
    </location>
</feature>
<reference evidence="2" key="1">
    <citation type="submission" date="2023-06" db="EMBL/GenBank/DDBJ databases">
        <title>Genome-scale phylogeny and comparative genomics of the fungal order Sordariales.</title>
        <authorList>
            <consortium name="Lawrence Berkeley National Laboratory"/>
            <person name="Hensen N."/>
            <person name="Bonometti L."/>
            <person name="Westerberg I."/>
            <person name="Brannstrom I.O."/>
            <person name="Guillou S."/>
            <person name="Cros-Aarteil S."/>
            <person name="Calhoun S."/>
            <person name="Haridas S."/>
            <person name="Kuo A."/>
            <person name="Mondo S."/>
            <person name="Pangilinan J."/>
            <person name="Riley R."/>
            <person name="Labutti K."/>
            <person name="Andreopoulos B."/>
            <person name="Lipzen A."/>
            <person name="Chen C."/>
            <person name="Yanf M."/>
            <person name="Daum C."/>
            <person name="Ng V."/>
            <person name="Clum A."/>
            <person name="Steindorff A."/>
            <person name="Ohm R."/>
            <person name="Martin F."/>
            <person name="Silar P."/>
            <person name="Natvig D."/>
            <person name="Lalanne C."/>
            <person name="Gautier V."/>
            <person name="Ament-Velasquez S.L."/>
            <person name="Kruys A."/>
            <person name="Hutchinson M.I."/>
            <person name="Powell A.J."/>
            <person name="Barry K."/>
            <person name="Miller A.N."/>
            <person name="Grigoriev I.V."/>
            <person name="Debuchy R."/>
            <person name="Gladieux P."/>
            <person name="Thoren M.H."/>
            <person name="Johannesson H."/>
        </authorList>
    </citation>
    <scope>NUCLEOTIDE SEQUENCE</scope>
    <source>
        <strain evidence="2">SMH2532-1</strain>
    </source>
</reference>
<evidence type="ECO:0000256" key="1">
    <source>
        <dbReference type="SAM" id="MobiDB-lite"/>
    </source>
</evidence>